<reference evidence="2" key="1">
    <citation type="submission" date="2016-06" db="EMBL/GenBank/DDBJ databases">
        <title>Four novel species of enterococci isolated from chicken manure.</title>
        <authorList>
            <person name="Van Tyne D."/>
        </authorList>
    </citation>
    <scope>NUCLEOTIDE SEQUENCE [LARGE SCALE GENOMIC DNA]</scope>
    <source>
        <strain evidence="2">JM9A</strain>
    </source>
</reference>
<keyword evidence="2" id="KW-1185">Reference proteome</keyword>
<name>A0ABV0F569_9ENTE</name>
<organism evidence="1 2">
    <name type="scientific">Enterococcus diestrammenae</name>
    <dbReference type="NCBI Taxonomy" id="1155073"/>
    <lineage>
        <taxon>Bacteria</taxon>
        <taxon>Bacillati</taxon>
        <taxon>Bacillota</taxon>
        <taxon>Bacilli</taxon>
        <taxon>Lactobacillales</taxon>
        <taxon>Enterococcaceae</taxon>
        <taxon>Enterococcus</taxon>
    </lineage>
</organism>
<sequence>MHLQELFYYRLPDGRTERTMHTLSPSNMRRANVPEDLINAYSIARNAQALPEIKYYRNGHREIINEEKINKAAWDAHNAIVEFLRNQEKEHFPDGNFFPKNA</sequence>
<reference evidence="1 2" key="2">
    <citation type="submission" date="2024-02" db="EMBL/GenBank/DDBJ databases">
        <title>The Genome Sequence of Enterococcus diestrammenae JM9A.</title>
        <authorList>
            <person name="Earl A."/>
            <person name="Manson A."/>
            <person name="Gilmore M."/>
            <person name="Sanders J."/>
            <person name="Shea T."/>
            <person name="Howe W."/>
            <person name="Livny J."/>
            <person name="Cuomo C."/>
            <person name="Neafsey D."/>
            <person name="Birren B."/>
        </authorList>
    </citation>
    <scope>NUCLEOTIDE SEQUENCE [LARGE SCALE GENOMIC DNA]</scope>
    <source>
        <strain evidence="1 2">JM9A</strain>
    </source>
</reference>
<comment type="caution">
    <text evidence="1">The sequence shown here is derived from an EMBL/GenBank/DDBJ whole genome shotgun (WGS) entry which is preliminary data.</text>
</comment>
<proteinExistence type="predicted"/>
<evidence type="ECO:0000313" key="2">
    <source>
        <dbReference type="Proteomes" id="UP001429357"/>
    </source>
</evidence>
<dbReference type="RefSeq" id="WP_161868746.1">
    <property type="nucleotide sequence ID" value="NZ_MAEI02000001.1"/>
</dbReference>
<dbReference type="Proteomes" id="UP001429357">
    <property type="component" value="Unassembled WGS sequence"/>
</dbReference>
<protein>
    <submittedName>
        <fullName evidence="1">Uncharacterized protein</fullName>
    </submittedName>
</protein>
<dbReference type="EMBL" id="MAEI02000001">
    <property type="protein sequence ID" value="MEO1782232.1"/>
    <property type="molecule type" value="Genomic_DNA"/>
</dbReference>
<gene>
    <name evidence="1" type="ORF">BAU18_001825</name>
</gene>
<accession>A0ABV0F569</accession>
<evidence type="ECO:0000313" key="1">
    <source>
        <dbReference type="EMBL" id="MEO1782232.1"/>
    </source>
</evidence>